<reference evidence="2 3" key="1">
    <citation type="submission" date="2019-02" db="EMBL/GenBank/DDBJ databases">
        <title>Deep-cultivation of Planctomycetes and their phenomic and genomic characterization uncovers novel biology.</title>
        <authorList>
            <person name="Wiegand S."/>
            <person name="Jogler M."/>
            <person name="Boedeker C."/>
            <person name="Pinto D."/>
            <person name="Vollmers J."/>
            <person name="Rivas-Marin E."/>
            <person name="Kohn T."/>
            <person name="Peeters S.H."/>
            <person name="Heuer A."/>
            <person name="Rast P."/>
            <person name="Oberbeckmann S."/>
            <person name="Bunk B."/>
            <person name="Jeske O."/>
            <person name="Meyerdierks A."/>
            <person name="Storesund J.E."/>
            <person name="Kallscheuer N."/>
            <person name="Luecker S."/>
            <person name="Lage O.M."/>
            <person name="Pohl T."/>
            <person name="Merkel B.J."/>
            <person name="Hornburger P."/>
            <person name="Mueller R.-W."/>
            <person name="Bruemmer F."/>
            <person name="Labrenz M."/>
            <person name="Spormann A.M."/>
            <person name="Op Den Camp H."/>
            <person name="Overmann J."/>
            <person name="Amann R."/>
            <person name="Jetten M.S.M."/>
            <person name="Mascher T."/>
            <person name="Medema M.H."/>
            <person name="Devos D.P."/>
            <person name="Kaster A.-K."/>
            <person name="Ovreas L."/>
            <person name="Rohde M."/>
            <person name="Galperin M.Y."/>
            <person name="Jogler C."/>
        </authorList>
    </citation>
    <scope>NUCLEOTIDE SEQUENCE [LARGE SCALE GENOMIC DNA]</scope>
    <source>
        <strain evidence="2 3">Pla108</strain>
    </source>
</reference>
<feature type="domain" description="DUF4365" evidence="1">
    <location>
        <begin position="10"/>
        <end position="159"/>
    </location>
</feature>
<proteinExistence type="predicted"/>
<sequence length="166" mass="17974">MPLTLNKKKEEFSRSYVSSVAAAAGYWVQPRDVDYDSVDITIGCPTGGGAVGFPKIDAQLKCTAGPTPTADFAFPLPVKNYRDLKPTNIAISRILIVLVVPEEINDWAICSAANLELRYSAYWVNLYGEPDTPNTSTISVTLPLANQFTCAAVEAMMDRVRNAGAP</sequence>
<accession>A0A5C6A785</accession>
<dbReference type="RefSeq" id="WP_146446209.1">
    <property type="nucleotide sequence ID" value="NZ_SJPR01000005.1"/>
</dbReference>
<name>A0A5C6A785_9BACT</name>
<evidence type="ECO:0000313" key="2">
    <source>
        <dbReference type="EMBL" id="TWT95369.1"/>
    </source>
</evidence>
<dbReference type="OrthoDB" id="516854at2"/>
<evidence type="ECO:0000259" key="1">
    <source>
        <dbReference type="Pfam" id="PF14280"/>
    </source>
</evidence>
<dbReference type="AlphaFoldDB" id="A0A5C6A785"/>
<dbReference type="Proteomes" id="UP000317421">
    <property type="component" value="Unassembled WGS sequence"/>
</dbReference>
<comment type="caution">
    <text evidence="2">The sequence shown here is derived from an EMBL/GenBank/DDBJ whole genome shotgun (WGS) entry which is preliminary data.</text>
</comment>
<dbReference type="InterPro" id="IPR025375">
    <property type="entry name" value="DUF4365"/>
</dbReference>
<organism evidence="2 3">
    <name type="scientific">Botrimarina colliarenosi</name>
    <dbReference type="NCBI Taxonomy" id="2528001"/>
    <lineage>
        <taxon>Bacteria</taxon>
        <taxon>Pseudomonadati</taxon>
        <taxon>Planctomycetota</taxon>
        <taxon>Planctomycetia</taxon>
        <taxon>Pirellulales</taxon>
        <taxon>Lacipirellulaceae</taxon>
        <taxon>Botrimarina</taxon>
    </lineage>
</organism>
<protein>
    <recommendedName>
        <fullName evidence="1">DUF4365 domain-containing protein</fullName>
    </recommendedName>
</protein>
<gene>
    <name evidence="2" type="ORF">Pla108_35170</name>
</gene>
<dbReference type="Pfam" id="PF14280">
    <property type="entry name" value="DUF4365"/>
    <property type="match status" value="1"/>
</dbReference>
<keyword evidence="3" id="KW-1185">Reference proteome</keyword>
<dbReference type="EMBL" id="SJPR01000005">
    <property type="protein sequence ID" value="TWT95369.1"/>
    <property type="molecule type" value="Genomic_DNA"/>
</dbReference>
<evidence type="ECO:0000313" key="3">
    <source>
        <dbReference type="Proteomes" id="UP000317421"/>
    </source>
</evidence>